<evidence type="ECO:0000256" key="6">
    <source>
        <dbReference type="ARBA" id="ARBA00022846"/>
    </source>
</evidence>
<accession>A0AAV1ERG7</accession>
<feature type="compositionally biased region" description="Acidic residues" evidence="9">
    <location>
        <begin position="141"/>
        <end position="154"/>
    </location>
</feature>
<keyword evidence="11" id="KW-1185">Reference proteome</keyword>
<dbReference type="AlphaFoldDB" id="A0AAV1ERG7"/>
<dbReference type="GO" id="GO:0005524">
    <property type="term" value="F:ATP binding"/>
    <property type="evidence" value="ECO:0007669"/>
    <property type="project" value="UniProtKB-KW"/>
</dbReference>
<name>A0AAV1ERG7_XYRNO</name>
<keyword evidence="6" id="KW-0282">Flagellum</keyword>
<keyword evidence="7" id="KW-0206">Cytoskeleton</keyword>
<dbReference type="PANTHER" id="PTHR45870">
    <property type="entry name" value="TUBULIN MONOGLYCYLASE TTLL3"/>
    <property type="match status" value="1"/>
</dbReference>
<gene>
    <name evidence="10" type="ORF">XNOV1_A037209</name>
</gene>
<keyword evidence="4" id="KW-0547">Nucleotide-binding</keyword>
<protein>
    <submittedName>
        <fullName evidence="10">Tubulin monoglycylase TTLL3-like</fullName>
    </submittedName>
</protein>
<dbReference type="GO" id="GO:0015630">
    <property type="term" value="C:microtubule cytoskeleton"/>
    <property type="evidence" value="ECO:0007669"/>
    <property type="project" value="TreeGrafter"/>
</dbReference>
<evidence type="ECO:0000313" key="11">
    <source>
        <dbReference type="Proteomes" id="UP001178508"/>
    </source>
</evidence>
<dbReference type="FunFam" id="3.30.470.20:FF:000032">
    <property type="entry name" value="tubulin monoglycylase TTLL3 isoform X2"/>
    <property type="match status" value="1"/>
</dbReference>
<evidence type="ECO:0000256" key="1">
    <source>
        <dbReference type="ARBA" id="ARBA00004611"/>
    </source>
</evidence>
<dbReference type="GO" id="GO:0060271">
    <property type="term" value="P:cilium assembly"/>
    <property type="evidence" value="ECO:0007669"/>
    <property type="project" value="TreeGrafter"/>
</dbReference>
<evidence type="ECO:0000256" key="7">
    <source>
        <dbReference type="ARBA" id="ARBA00023212"/>
    </source>
</evidence>
<sequence length="723" mass="83072">MKATRSRQSVHLDREKHHVTDRRCTSWPDRAVKAVETRGFFKDQKVQQCKEKRKNPQTTKSPEVKGYCSFGSLPVLNPGRLQTAKDHADKAVKMHKVFSVQGPYPVIREGLRTRGWVEQRSRRSSHHVHQRLRYESRASSDDADDDDGDDDDNSDNVKEKQDPDGLNDLMSRLVRDETVYFYWTNRRDSINTNSLQKDQITNHFAQTGSFTTKVGLCVNLRNLHWFDSADPDTFFPRCYRIGALDDKHAFIEDYRRTACTSLLKYIVERGQGEHRQTKNRNNQTTQGQRKQSRELSRPALSQMIDFAVKVCQELLESLEHRDIDKNLDTLQELSKEEWAEFIDSYCLVVHGGAEVEVSDQFVVTSKAMLQRLEEFSPQLDIEGIHNIWIIKPGAKSRGRGIKCYKRLDQILRLVDRDQTLIRESKWVVQKYLERPCLVHGTKFDVRQWFLVTDWNPLTVWFYKKCYLRFSTQPYSLDKLDSSVHLCNNSIQKHLKPSHQRHQSIPADNMWSDNQFKAFLSSQGMEAQWEAVVVPGMKKALIHALQTTQDLVDSRKNTFELYGADFILGRDLHPWLIEINVSPTMAPSTLVTARLCAAVQEDTLRVVLDRRADRSASTGDFQLIHRQAAVEVPQYLGVNLLVEGSKIKCPCTLPPLRPLNPSPLKHPGPAKEKEQVADKVKSLCKRSFKSTKLSTGVIQPPPPCTLEPAVPVEQLHLHMTGDKS</sequence>
<organism evidence="10 11">
    <name type="scientific">Xyrichtys novacula</name>
    <name type="common">Pearly razorfish</name>
    <name type="synonym">Hemipteronotus novacula</name>
    <dbReference type="NCBI Taxonomy" id="13765"/>
    <lineage>
        <taxon>Eukaryota</taxon>
        <taxon>Metazoa</taxon>
        <taxon>Chordata</taxon>
        <taxon>Craniata</taxon>
        <taxon>Vertebrata</taxon>
        <taxon>Euteleostomi</taxon>
        <taxon>Actinopterygii</taxon>
        <taxon>Neopterygii</taxon>
        <taxon>Teleostei</taxon>
        <taxon>Neoteleostei</taxon>
        <taxon>Acanthomorphata</taxon>
        <taxon>Eupercaria</taxon>
        <taxon>Labriformes</taxon>
        <taxon>Labridae</taxon>
        <taxon>Xyrichtys</taxon>
    </lineage>
</organism>
<proteinExistence type="predicted"/>
<dbReference type="PROSITE" id="PS51221">
    <property type="entry name" value="TTL"/>
    <property type="match status" value="1"/>
</dbReference>
<feature type="region of interest" description="Disordered" evidence="9">
    <location>
        <begin position="1"/>
        <end position="23"/>
    </location>
</feature>
<dbReference type="PANTHER" id="PTHR45870:SF2">
    <property type="entry name" value="TUBULIN MONOGLYCYLASE TTLL3"/>
    <property type="match status" value="1"/>
</dbReference>
<keyword evidence="2" id="KW-0963">Cytoplasm</keyword>
<comment type="subcellular location">
    <subcellularLocation>
        <location evidence="1">Cytoplasm</location>
        <location evidence="1">Cytoskeleton</location>
        <location evidence="1">Flagellum axoneme</location>
    </subcellularLocation>
</comment>
<dbReference type="Proteomes" id="UP001178508">
    <property type="component" value="Chromosome 2"/>
</dbReference>
<evidence type="ECO:0000256" key="9">
    <source>
        <dbReference type="SAM" id="MobiDB-lite"/>
    </source>
</evidence>
<dbReference type="GO" id="GO:0003341">
    <property type="term" value="P:cilium movement"/>
    <property type="evidence" value="ECO:0007669"/>
    <property type="project" value="TreeGrafter"/>
</dbReference>
<dbReference type="InterPro" id="IPR051437">
    <property type="entry name" value="TTLL_monoglycylase"/>
</dbReference>
<keyword evidence="3" id="KW-0436">Ligase</keyword>
<keyword evidence="5" id="KW-0067">ATP-binding</keyword>
<evidence type="ECO:0000256" key="4">
    <source>
        <dbReference type="ARBA" id="ARBA00022741"/>
    </source>
</evidence>
<feature type="compositionally biased region" description="Polar residues" evidence="9">
    <location>
        <begin position="279"/>
        <end position="289"/>
    </location>
</feature>
<reference evidence="10" key="1">
    <citation type="submission" date="2023-08" db="EMBL/GenBank/DDBJ databases">
        <authorList>
            <person name="Alioto T."/>
            <person name="Alioto T."/>
            <person name="Gomez Garrido J."/>
        </authorList>
    </citation>
    <scope>NUCLEOTIDE SEQUENCE</scope>
</reference>
<comment type="catalytic activity">
    <reaction evidence="8">
        <text>L-glutamyl-[protein] + glycine + ATP = glycyl-L-glutamyl-[protein] + ADP + phosphate + H(+)</text>
        <dbReference type="Rhea" id="RHEA:67180"/>
        <dbReference type="Rhea" id="RHEA-COMP:10208"/>
        <dbReference type="Rhea" id="RHEA-COMP:17207"/>
        <dbReference type="ChEBI" id="CHEBI:15378"/>
        <dbReference type="ChEBI" id="CHEBI:29973"/>
        <dbReference type="ChEBI" id="CHEBI:30616"/>
        <dbReference type="ChEBI" id="CHEBI:43474"/>
        <dbReference type="ChEBI" id="CHEBI:57305"/>
        <dbReference type="ChEBI" id="CHEBI:167890"/>
        <dbReference type="ChEBI" id="CHEBI:456216"/>
    </reaction>
    <physiologicalReaction direction="left-to-right" evidence="8">
        <dbReference type="Rhea" id="RHEA:67181"/>
    </physiologicalReaction>
</comment>
<feature type="region of interest" description="Disordered" evidence="9">
    <location>
        <begin position="117"/>
        <end position="168"/>
    </location>
</feature>
<dbReference type="InterPro" id="IPR004344">
    <property type="entry name" value="TTL/TTLL_fam"/>
</dbReference>
<evidence type="ECO:0000256" key="3">
    <source>
        <dbReference type="ARBA" id="ARBA00022598"/>
    </source>
</evidence>
<keyword evidence="6" id="KW-0966">Cell projection</keyword>
<evidence type="ECO:0000313" key="10">
    <source>
        <dbReference type="EMBL" id="CAJ1051402.1"/>
    </source>
</evidence>
<dbReference type="EMBL" id="OY660865">
    <property type="protein sequence ID" value="CAJ1051402.1"/>
    <property type="molecule type" value="Genomic_DNA"/>
</dbReference>
<feature type="compositionally biased region" description="Basic and acidic residues" evidence="9">
    <location>
        <begin position="10"/>
        <end position="23"/>
    </location>
</feature>
<evidence type="ECO:0000256" key="2">
    <source>
        <dbReference type="ARBA" id="ARBA00022490"/>
    </source>
</evidence>
<dbReference type="SUPFAM" id="SSF56059">
    <property type="entry name" value="Glutathione synthetase ATP-binding domain-like"/>
    <property type="match status" value="1"/>
</dbReference>
<dbReference type="GO" id="GO:0005930">
    <property type="term" value="C:axoneme"/>
    <property type="evidence" value="ECO:0007669"/>
    <property type="project" value="TreeGrafter"/>
</dbReference>
<evidence type="ECO:0000256" key="8">
    <source>
        <dbReference type="ARBA" id="ARBA00048944"/>
    </source>
</evidence>
<dbReference type="Gene3D" id="3.30.470.20">
    <property type="entry name" value="ATP-grasp fold, B domain"/>
    <property type="match status" value="1"/>
</dbReference>
<dbReference type="Pfam" id="PF03133">
    <property type="entry name" value="TTL"/>
    <property type="match status" value="1"/>
</dbReference>
<evidence type="ECO:0000256" key="5">
    <source>
        <dbReference type="ARBA" id="ARBA00022840"/>
    </source>
</evidence>
<feature type="region of interest" description="Disordered" evidence="9">
    <location>
        <begin position="272"/>
        <end position="296"/>
    </location>
</feature>
<keyword evidence="6" id="KW-0969">Cilium</keyword>
<feature type="compositionally biased region" description="Basic residues" evidence="9">
    <location>
        <begin position="122"/>
        <end position="131"/>
    </location>
</feature>
<dbReference type="GO" id="GO:0070736">
    <property type="term" value="F:protein-glycine ligase activity, initiating"/>
    <property type="evidence" value="ECO:0007669"/>
    <property type="project" value="TreeGrafter"/>
</dbReference>